<organism evidence="7 8">
    <name type="scientific">Diutina rugosa</name>
    <name type="common">Yeast</name>
    <name type="synonym">Candida rugosa</name>
    <dbReference type="NCBI Taxonomy" id="5481"/>
    <lineage>
        <taxon>Eukaryota</taxon>
        <taxon>Fungi</taxon>
        <taxon>Dikarya</taxon>
        <taxon>Ascomycota</taxon>
        <taxon>Saccharomycotina</taxon>
        <taxon>Pichiomycetes</taxon>
        <taxon>Debaryomycetaceae</taxon>
        <taxon>Diutina</taxon>
    </lineage>
</organism>
<keyword evidence="3" id="KW-0547">Nucleotide-binding</keyword>
<dbReference type="RefSeq" id="XP_034013102.1">
    <property type="nucleotide sequence ID" value="XM_034154802.1"/>
</dbReference>
<dbReference type="SMART" id="SM00173">
    <property type="entry name" value="RAS"/>
    <property type="match status" value="1"/>
</dbReference>
<dbReference type="GO" id="GO:0000329">
    <property type="term" value="C:fungal-type vacuole membrane"/>
    <property type="evidence" value="ECO:0007669"/>
    <property type="project" value="TreeGrafter"/>
</dbReference>
<reference evidence="7 8" key="1">
    <citation type="submission" date="2019-07" db="EMBL/GenBank/DDBJ databases">
        <title>Genome assembly of two rare yeast pathogens: Diutina rugosa and Trichomonascus ciferrii.</title>
        <authorList>
            <person name="Mixao V."/>
            <person name="Saus E."/>
            <person name="Hansen A."/>
            <person name="Lass-Flor C."/>
            <person name="Gabaldon T."/>
        </authorList>
    </citation>
    <scope>NUCLEOTIDE SEQUENCE [LARGE SCALE GENOMIC DNA]</scope>
    <source>
        <strain evidence="7 8">CBS 613</strain>
    </source>
</reference>
<evidence type="ECO:0000256" key="4">
    <source>
        <dbReference type="ARBA" id="ARBA00023134"/>
    </source>
</evidence>
<dbReference type="GO" id="GO:0003924">
    <property type="term" value="F:GTPase activity"/>
    <property type="evidence" value="ECO:0007669"/>
    <property type="project" value="InterPro"/>
</dbReference>
<accession>A0A642URK6</accession>
<dbReference type="PANTHER" id="PTHR47981">
    <property type="entry name" value="RAB FAMILY"/>
    <property type="match status" value="1"/>
</dbReference>
<keyword evidence="4" id="KW-0342">GTP-binding</keyword>
<dbReference type="InterPro" id="IPR027417">
    <property type="entry name" value="P-loop_NTPase"/>
</dbReference>
<dbReference type="AlphaFoldDB" id="A0A642URK6"/>
<dbReference type="PANTHER" id="PTHR47981:SF20">
    <property type="entry name" value="RAS-RELATED PROTEIN RAB-7A"/>
    <property type="match status" value="1"/>
</dbReference>
<dbReference type="SMART" id="SM00175">
    <property type="entry name" value="RAB"/>
    <property type="match status" value="1"/>
</dbReference>
<dbReference type="FunFam" id="3.40.50.300:FF:001447">
    <property type="entry name" value="Ras-related protein Rab-1B"/>
    <property type="match status" value="1"/>
</dbReference>
<evidence type="ECO:0000256" key="3">
    <source>
        <dbReference type="ARBA" id="ARBA00022741"/>
    </source>
</evidence>
<dbReference type="NCBIfam" id="TIGR00231">
    <property type="entry name" value="small_GTP"/>
    <property type="match status" value="1"/>
</dbReference>
<evidence type="ECO:0000256" key="6">
    <source>
        <dbReference type="SAM" id="MobiDB-lite"/>
    </source>
</evidence>
<dbReference type="InterPro" id="IPR005225">
    <property type="entry name" value="Small_GTP-bd"/>
</dbReference>
<dbReference type="PRINTS" id="PR00449">
    <property type="entry name" value="RASTRNSFRMNG"/>
</dbReference>
<dbReference type="SUPFAM" id="SSF52540">
    <property type="entry name" value="P-loop containing nucleoside triphosphate hydrolases"/>
    <property type="match status" value="1"/>
</dbReference>
<dbReference type="PROSITE" id="PS51419">
    <property type="entry name" value="RAB"/>
    <property type="match status" value="1"/>
</dbReference>
<evidence type="ECO:0000313" key="8">
    <source>
        <dbReference type="Proteomes" id="UP000449547"/>
    </source>
</evidence>
<protein>
    <submittedName>
        <fullName evidence="7">Uncharacterized protein</fullName>
    </submittedName>
</protein>
<keyword evidence="8" id="KW-1185">Reference proteome</keyword>
<dbReference type="Proteomes" id="UP000449547">
    <property type="component" value="Unassembled WGS sequence"/>
</dbReference>
<dbReference type="CDD" id="cd00154">
    <property type="entry name" value="Rab"/>
    <property type="match status" value="1"/>
</dbReference>
<evidence type="ECO:0000313" key="7">
    <source>
        <dbReference type="EMBL" id="KAA8903957.1"/>
    </source>
</evidence>
<keyword evidence="5" id="KW-0449">Lipoprotein</keyword>
<comment type="caution">
    <text evidence="7">The sequence shown here is derived from an EMBL/GenBank/DDBJ whole genome shotgun (WGS) entry which is preliminary data.</text>
</comment>
<dbReference type="SMART" id="SM00174">
    <property type="entry name" value="RHO"/>
    <property type="match status" value="1"/>
</dbReference>
<name>A0A642URK6_DIURU</name>
<sequence length="198" mass="21145">MTLKVILLGDSGVGKTCLRGQFVHQVFSPAYQATVGGDYLSATADGVRLHVWDTAGQERFNALTQAFYRGADCCVLVYDVTRYESVLSLRDWFARVVSVGSGAPPPPVVVVGNKADLGAERCVDSSELRDIWGSDRLASAVGDWSADVFEVSSKSHADVARVFARVAQVANDRPRAPAADSKPVDIARGGPQPSRCAC</sequence>
<dbReference type="GO" id="GO:0032889">
    <property type="term" value="P:regulation of vacuole fusion, non-autophagic"/>
    <property type="evidence" value="ECO:0007669"/>
    <property type="project" value="TreeGrafter"/>
</dbReference>
<evidence type="ECO:0000256" key="2">
    <source>
        <dbReference type="ARBA" id="ARBA00022481"/>
    </source>
</evidence>
<dbReference type="InterPro" id="IPR001806">
    <property type="entry name" value="Small_GTPase"/>
</dbReference>
<feature type="region of interest" description="Disordered" evidence="6">
    <location>
        <begin position="174"/>
        <end position="198"/>
    </location>
</feature>
<dbReference type="GeneID" id="54780830"/>
<evidence type="ECO:0000256" key="1">
    <source>
        <dbReference type="ARBA" id="ARBA00006270"/>
    </source>
</evidence>
<dbReference type="GO" id="GO:0005770">
    <property type="term" value="C:late endosome"/>
    <property type="evidence" value="ECO:0007669"/>
    <property type="project" value="TreeGrafter"/>
</dbReference>
<proteinExistence type="inferred from homology"/>
<dbReference type="Pfam" id="PF00071">
    <property type="entry name" value="Ras"/>
    <property type="match status" value="1"/>
</dbReference>
<dbReference type="Gene3D" id="3.40.50.300">
    <property type="entry name" value="P-loop containing nucleotide triphosphate hydrolases"/>
    <property type="match status" value="1"/>
</dbReference>
<dbReference type="GO" id="GO:0005525">
    <property type="term" value="F:GTP binding"/>
    <property type="evidence" value="ECO:0007669"/>
    <property type="project" value="UniProtKB-KW"/>
</dbReference>
<gene>
    <name evidence="7" type="ORF">DIURU_002179</name>
</gene>
<dbReference type="OMA" id="HEFSTAT"/>
<dbReference type="VEuPathDB" id="FungiDB:DIURU_002179"/>
<dbReference type="OrthoDB" id="9989112at2759"/>
<dbReference type="SMART" id="SM00176">
    <property type="entry name" value="RAN"/>
    <property type="match status" value="1"/>
</dbReference>
<keyword evidence="5" id="KW-0636">Prenylation</keyword>
<dbReference type="EMBL" id="SWFT01000065">
    <property type="protein sequence ID" value="KAA8903957.1"/>
    <property type="molecule type" value="Genomic_DNA"/>
</dbReference>
<keyword evidence="2" id="KW-0488">Methylation</keyword>
<evidence type="ECO:0000256" key="5">
    <source>
        <dbReference type="ARBA" id="ARBA00023289"/>
    </source>
</evidence>
<comment type="similarity">
    <text evidence="1">Belongs to the small GTPase superfamily. Rab family.</text>
</comment>
<dbReference type="PROSITE" id="PS51421">
    <property type="entry name" value="RAS"/>
    <property type="match status" value="1"/>
</dbReference>